<reference evidence="6 7" key="1">
    <citation type="submission" date="2018-04" db="EMBL/GenBank/DDBJ databases">
        <title>Bacteria isolated from cave deposits of Manipur.</title>
        <authorList>
            <person name="Sahoo D."/>
            <person name="Sarangthem I."/>
            <person name="Nandeibam J."/>
        </authorList>
    </citation>
    <scope>NUCLEOTIDE SEQUENCE [LARGE SCALE GENOMIC DNA]</scope>
    <source>
        <strain evidence="7">mrc11</strain>
    </source>
</reference>
<dbReference type="InterPro" id="IPR014710">
    <property type="entry name" value="RmlC-like_jellyroll"/>
</dbReference>
<organism evidence="6 7">
    <name type="scientific">Arthrobacter globiformis</name>
    <dbReference type="NCBI Taxonomy" id="1665"/>
    <lineage>
        <taxon>Bacteria</taxon>
        <taxon>Bacillati</taxon>
        <taxon>Actinomycetota</taxon>
        <taxon>Actinomycetes</taxon>
        <taxon>Micrococcales</taxon>
        <taxon>Micrococcaceae</taxon>
        <taxon>Arthrobacter</taxon>
    </lineage>
</organism>
<dbReference type="EMBL" id="QLNP01000098">
    <property type="protein sequence ID" value="RAM36135.1"/>
    <property type="molecule type" value="Genomic_DNA"/>
</dbReference>
<evidence type="ECO:0000259" key="4">
    <source>
        <dbReference type="Pfam" id="PF02678"/>
    </source>
</evidence>
<dbReference type="Pfam" id="PF02678">
    <property type="entry name" value="Pirin"/>
    <property type="match status" value="1"/>
</dbReference>
<evidence type="ECO:0000256" key="1">
    <source>
        <dbReference type="ARBA" id="ARBA00008416"/>
    </source>
</evidence>
<gene>
    <name evidence="6" type="ORF">DBZ45_18540</name>
</gene>
<evidence type="ECO:0000259" key="5">
    <source>
        <dbReference type="Pfam" id="PF05726"/>
    </source>
</evidence>
<proteinExistence type="inferred from homology"/>
<feature type="domain" description="Pirin N-terminal" evidence="4">
    <location>
        <begin position="48"/>
        <end position="130"/>
    </location>
</feature>
<evidence type="ECO:0000313" key="6">
    <source>
        <dbReference type="EMBL" id="RAM36135.1"/>
    </source>
</evidence>
<dbReference type="InterPro" id="IPR012093">
    <property type="entry name" value="Pirin"/>
</dbReference>
<feature type="region of interest" description="Disordered" evidence="3">
    <location>
        <begin position="1"/>
        <end position="25"/>
    </location>
</feature>
<dbReference type="SUPFAM" id="SSF51182">
    <property type="entry name" value="RmlC-like cupins"/>
    <property type="match status" value="1"/>
</dbReference>
<protein>
    <submittedName>
        <fullName evidence="6">Pirin family protein</fullName>
    </submittedName>
</protein>
<feature type="domain" description="Pirin C-terminal" evidence="5">
    <location>
        <begin position="209"/>
        <end position="301"/>
    </location>
</feature>
<dbReference type="InterPro" id="IPR008778">
    <property type="entry name" value="Pirin_C_dom"/>
</dbReference>
<dbReference type="PANTHER" id="PTHR13903:SF8">
    <property type="entry name" value="PIRIN"/>
    <property type="match status" value="1"/>
</dbReference>
<sequence length="348" mass="36633">MTNLELLPQEETCPPAGPDTGTGGGPCLQLWPAREVPLGGVRAMSVLRTLPQRGLPTVGAWCFLDSFGPDRTAMSVLPHPHTGLQTVTWPLAGQIRHRDSVGSDVIVRPGELNIMTAGHGVSHSEFAVLPATDDGGGMDDGGAGLPLQRGLQLWVALPDGERDRPPAFEQHRDLPTVHGPGFTATVMVGTFAGASSRASMYTPIVGADISCGAAAAFPLDPAFEHAVLVLDGGLTVDGQEIGPGPLGYLGAGREVLAVDALPETRFVLIGGEPLQEELLMWWNFVGRTHEEVAQARADWEAQAELPDPAAEGARFGLVRGHGPDAGREAGRIPAPPLPGVKLRPRTRF</sequence>
<dbReference type="CDD" id="cd02247">
    <property type="entry name" value="cupin_pirin_C"/>
    <property type="match status" value="1"/>
</dbReference>
<feature type="region of interest" description="Disordered" evidence="3">
    <location>
        <begin position="326"/>
        <end position="348"/>
    </location>
</feature>
<name>A0A328HFG0_ARTGO</name>
<dbReference type="InterPro" id="IPR011051">
    <property type="entry name" value="RmlC_Cupin_sf"/>
</dbReference>
<dbReference type="Proteomes" id="UP000249166">
    <property type="component" value="Unassembled WGS sequence"/>
</dbReference>
<comment type="similarity">
    <text evidence="1 2">Belongs to the pirin family.</text>
</comment>
<comment type="caution">
    <text evidence="6">The sequence shown here is derived from an EMBL/GenBank/DDBJ whole genome shotgun (WGS) entry which is preliminary data.</text>
</comment>
<dbReference type="RefSeq" id="WP_111905284.1">
    <property type="nucleotide sequence ID" value="NZ_QLNP01000098.1"/>
</dbReference>
<dbReference type="Gene3D" id="2.60.120.10">
    <property type="entry name" value="Jelly Rolls"/>
    <property type="match status" value="2"/>
</dbReference>
<dbReference type="OrthoDB" id="9780903at2"/>
<evidence type="ECO:0000256" key="3">
    <source>
        <dbReference type="SAM" id="MobiDB-lite"/>
    </source>
</evidence>
<accession>A0A328HFG0</accession>
<evidence type="ECO:0000256" key="2">
    <source>
        <dbReference type="RuleBase" id="RU003457"/>
    </source>
</evidence>
<dbReference type="AlphaFoldDB" id="A0A328HFG0"/>
<dbReference type="InterPro" id="IPR003829">
    <property type="entry name" value="Pirin_N_dom"/>
</dbReference>
<evidence type="ECO:0000313" key="7">
    <source>
        <dbReference type="Proteomes" id="UP000249166"/>
    </source>
</evidence>
<dbReference type="PANTHER" id="PTHR13903">
    <property type="entry name" value="PIRIN-RELATED"/>
    <property type="match status" value="1"/>
</dbReference>
<dbReference type="Pfam" id="PF05726">
    <property type="entry name" value="Pirin_C"/>
    <property type="match status" value="1"/>
</dbReference>